<keyword evidence="3" id="KW-0813">Transport</keyword>
<dbReference type="InterPro" id="IPR000522">
    <property type="entry name" value="ABC_transptr_permease_BtuC"/>
</dbReference>
<evidence type="ECO:0000256" key="3">
    <source>
        <dbReference type="ARBA" id="ARBA00022448"/>
    </source>
</evidence>
<keyword evidence="5 8" id="KW-0812">Transmembrane</keyword>
<feature type="transmembrane region" description="Helical" evidence="8">
    <location>
        <begin position="151"/>
        <end position="169"/>
    </location>
</feature>
<sequence>MSAPTAGRAVPLPRRGVADRARRGRTVRAGRGLSVRVEGRTLTVCLGLLLALGAVVAVSLTTGDYPISVPDVLRTLVGQGQRADEFIVLGLRLPRVVVGLLVGCALGVAGAVFQLVTRNPLGSPDVIGFTSGAVTGALVVLLVLHGGGWQTSFGALAGGGGTAVLVYLLSTRGGVQGYRLILVGIGVSAVLQAANDYLLTRSRVEDAQQAQLWITGSLNGRGWEQATPLGVGLAVLLPVLLLSGRSLTLLDLGDDAARALGVDVARTRLVVLVAATALTALAAMAAGPIAFVALAAPQVARRLTGAVGAGLVAAGLTGALLLLVSDFAAQRLFAPTQLPVGVVTGAVGGLYLAYLLVTQWRRGRG</sequence>
<accession>A0A7Y9J2F8</accession>
<evidence type="ECO:0000256" key="7">
    <source>
        <dbReference type="ARBA" id="ARBA00023136"/>
    </source>
</evidence>
<name>A0A7Y9J2F8_9ACTN</name>
<comment type="subcellular location">
    <subcellularLocation>
        <location evidence="1">Cell membrane</location>
        <topology evidence="1">Multi-pass membrane protein</topology>
    </subcellularLocation>
</comment>
<evidence type="ECO:0000256" key="6">
    <source>
        <dbReference type="ARBA" id="ARBA00022989"/>
    </source>
</evidence>
<gene>
    <name evidence="9" type="ORF">BJ968_003635</name>
</gene>
<evidence type="ECO:0000256" key="4">
    <source>
        <dbReference type="ARBA" id="ARBA00022475"/>
    </source>
</evidence>
<comment type="caution">
    <text evidence="9">The sequence shown here is derived from an EMBL/GenBank/DDBJ whole genome shotgun (WGS) entry which is preliminary data.</text>
</comment>
<feature type="transmembrane region" description="Helical" evidence="8">
    <location>
        <begin position="229"/>
        <end position="249"/>
    </location>
</feature>
<dbReference type="AlphaFoldDB" id="A0A7Y9J2F8"/>
<feature type="transmembrane region" description="Helical" evidence="8">
    <location>
        <begin position="303"/>
        <end position="324"/>
    </location>
</feature>
<dbReference type="Pfam" id="PF01032">
    <property type="entry name" value="FecCD"/>
    <property type="match status" value="1"/>
</dbReference>
<evidence type="ECO:0000256" key="1">
    <source>
        <dbReference type="ARBA" id="ARBA00004651"/>
    </source>
</evidence>
<dbReference type="InterPro" id="IPR037294">
    <property type="entry name" value="ABC_BtuC-like"/>
</dbReference>
<dbReference type="EMBL" id="JACCBB010000001">
    <property type="protein sequence ID" value="NYD24095.1"/>
    <property type="molecule type" value="Genomic_DNA"/>
</dbReference>
<evidence type="ECO:0000313" key="9">
    <source>
        <dbReference type="EMBL" id="NYD24095.1"/>
    </source>
</evidence>
<feature type="transmembrane region" description="Helical" evidence="8">
    <location>
        <begin position="336"/>
        <end position="357"/>
    </location>
</feature>
<dbReference type="PANTHER" id="PTHR30472:SF24">
    <property type="entry name" value="FERRIC ENTEROBACTIN TRANSPORT SYSTEM PERMEASE PROTEIN FEPG"/>
    <property type="match status" value="1"/>
</dbReference>
<organism evidence="9 10">
    <name type="scientific">Kineococcus aurantiacus</name>
    <dbReference type="NCBI Taxonomy" id="37633"/>
    <lineage>
        <taxon>Bacteria</taxon>
        <taxon>Bacillati</taxon>
        <taxon>Actinomycetota</taxon>
        <taxon>Actinomycetes</taxon>
        <taxon>Kineosporiales</taxon>
        <taxon>Kineosporiaceae</taxon>
        <taxon>Kineococcus</taxon>
    </lineage>
</organism>
<reference evidence="9 10" key="1">
    <citation type="submission" date="2020-07" db="EMBL/GenBank/DDBJ databases">
        <title>Sequencing the genomes of 1000 actinobacteria strains.</title>
        <authorList>
            <person name="Klenk H.-P."/>
        </authorList>
    </citation>
    <scope>NUCLEOTIDE SEQUENCE [LARGE SCALE GENOMIC DNA]</scope>
    <source>
        <strain evidence="9 10">DSM 7487</strain>
    </source>
</reference>
<feature type="transmembrane region" description="Helical" evidence="8">
    <location>
        <begin position="41"/>
        <end position="60"/>
    </location>
</feature>
<feature type="transmembrane region" description="Helical" evidence="8">
    <location>
        <begin position="126"/>
        <end position="145"/>
    </location>
</feature>
<dbReference type="CDD" id="cd06550">
    <property type="entry name" value="TM_ABC_iron-siderophores_like"/>
    <property type="match status" value="1"/>
</dbReference>
<dbReference type="SUPFAM" id="SSF81345">
    <property type="entry name" value="ABC transporter involved in vitamin B12 uptake, BtuC"/>
    <property type="match status" value="1"/>
</dbReference>
<feature type="transmembrane region" description="Helical" evidence="8">
    <location>
        <begin position="96"/>
        <end position="117"/>
    </location>
</feature>
<dbReference type="PANTHER" id="PTHR30472">
    <property type="entry name" value="FERRIC ENTEROBACTIN TRANSPORT SYSTEM PERMEASE PROTEIN"/>
    <property type="match status" value="1"/>
</dbReference>
<keyword evidence="10" id="KW-1185">Reference proteome</keyword>
<comment type="similarity">
    <text evidence="2">Belongs to the binding-protein-dependent transport system permease family. FecCD subfamily.</text>
</comment>
<keyword evidence="4" id="KW-1003">Cell membrane</keyword>
<feature type="transmembrane region" description="Helical" evidence="8">
    <location>
        <begin position="269"/>
        <end position="296"/>
    </location>
</feature>
<evidence type="ECO:0000313" key="10">
    <source>
        <dbReference type="Proteomes" id="UP000521922"/>
    </source>
</evidence>
<dbReference type="Gene3D" id="1.10.3470.10">
    <property type="entry name" value="ABC transporter involved in vitamin B12 uptake, BtuC"/>
    <property type="match status" value="1"/>
</dbReference>
<keyword evidence="6 8" id="KW-1133">Transmembrane helix</keyword>
<dbReference type="GO" id="GO:0033214">
    <property type="term" value="P:siderophore-iron import into cell"/>
    <property type="evidence" value="ECO:0007669"/>
    <property type="project" value="TreeGrafter"/>
</dbReference>
<keyword evidence="7 8" id="KW-0472">Membrane</keyword>
<dbReference type="FunFam" id="1.10.3470.10:FF:000001">
    <property type="entry name" value="Vitamin B12 ABC transporter permease BtuC"/>
    <property type="match status" value="1"/>
</dbReference>
<dbReference type="GO" id="GO:0005886">
    <property type="term" value="C:plasma membrane"/>
    <property type="evidence" value="ECO:0007669"/>
    <property type="project" value="UniProtKB-SubCell"/>
</dbReference>
<protein>
    <submittedName>
        <fullName evidence="9">Iron complex transport system permease protein</fullName>
    </submittedName>
</protein>
<dbReference type="Proteomes" id="UP000521922">
    <property type="component" value="Unassembled WGS sequence"/>
</dbReference>
<evidence type="ECO:0000256" key="8">
    <source>
        <dbReference type="SAM" id="Phobius"/>
    </source>
</evidence>
<evidence type="ECO:0000256" key="2">
    <source>
        <dbReference type="ARBA" id="ARBA00007935"/>
    </source>
</evidence>
<dbReference type="GO" id="GO:0022857">
    <property type="term" value="F:transmembrane transporter activity"/>
    <property type="evidence" value="ECO:0007669"/>
    <property type="project" value="InterPro"/>
</dbReference>
<dbReference type="RefSeq" id="WP_343078116.1">
    <property type="nucleotide sequence ID" value="NZ_BAAAGN010000030.1"/>
</dbReference>
<evidence type="ECO:0000256" key="5">
    <source>
        <dbReference type="ARBA" id="ARBA00022692"/>
    </source>
</evidence>
<proteinExistence type="inferred from homology"/>